<dbReference type="InterPro" id="IPR036249">
    <property type="entry name" value="Thioredoxin-like_sf"/>
</dbReference>
<gene>
    <name evidence="1" type="ORF">J2T55_000951</name>
</gene>
<dbReference type="EMBL" id="JANUCT010000005">
    <property type="protein sequence ID" value="MCS3902943.1"/>
    <property type="molecule type" value="Genomic_DNA"/>
</dbReference>
<organism evidence="1 2">
    <name type="scientific">Methylohalomonas lacus</name>
    <dbReference type="NCBI Taxonomy" id="398773"/>
    <lineage>
        <taxon>Bacteria</taxon>
        <taxon>Pseudomonadati</taxon>
        <taxon>Pseudomonadota</taxon>
        <taxon>Gammaproteobacteria</taxon>
        <taxon>Methylohalomonadales</taxon>
        <taxon>Methylohalomonadaceae</taxon>
        <taxon>Methylohalomonas</taxon>
    </lineage>
</organism>
<dbReference type="RefSeq" id="WP_259054549.1">
    <property type="nucleotide sequence ID" value="NZ_JANUCT010000005.1"/>
</dbReference>
<proteinExistence type="predicted"/>
<sequence>MKLRHLYVKEQYTPKPTMVKIKLSRVLALMRYILSLADTIGQDNWVLVHIWSPGCGLCVRETADVIHFHQRHPNIPMIAMITPTDELVASWPWPINAGKITTFINSITTIPCTTSSPRGSEPVAP</sequence>
<dbReference type="Proteomes" id="UP001204445">
    <property type="component" value="Unassembled WGS sequence"/>
</dbReference>
<evidence type="ECO:0000313" key="1">
    <source>
        <dbReference type="EMBL" id="MCS3902943.1"/>
    </source>
</evidence>
<keyword evidence="1" id="KW-0413">Isomerase</keyword>
<accession>A0AAE3HKL2</accession>
<keyword evidence="2" id="KW-1185">Reference proteome</keyword>
<reference evidence="1" key="1">
    <citation type="submission" date="2022-08" db="EMBL/GenBank/DDBJ databases">
        <title>Genomic Encyclopedia of Type Strains, Phase III (KMG-III): the genomes of soil and plant-associated and newly described type strains.</title>
        <authorList>
            <person name="Whitman W."/>
        </authorList>
    </citation>
    <scope>NUCLEOTIDE SEQUENCE</scope>
    <source>
        <strain evidence="1">HMT 1</strain>
    </source>
</reference>
<dbReference type="SUPFAM" id="SSF52833">
    <property type="entry name" value="Thioredoxin-like"/>
    <property type="match status" value="1"/>
</dbReference>
<evidence type="ECO:0000313" key="2">
    <source>
        <dbReference type="Proteomes" id="UP001204445"/>
    </source>
</evidence>
<name>A0AAE3HKL2_9GAMM</name>
<dbReference type="AlphaFoldDB" id="A0AAE3HKL2"/>
<dbReference type="GO" id="GO:0016853">
    <property type="term" value="F:isomerase activity"/>
    <property type="evidence" value="ECO:0007669"/>
    <property type="project" value="UniProtKB-KW"/>
</dbReference>
<comment type="caution">
    <text evidence="1">The sequence shown here is derived from an EMBL/GenBank/DDBJ whole genome shotgun (WGS) entry which is preliminary data.</text>
</comment>
<protein>
    <submittedName>
        <fullName evidence="1">Thiol-disulfide isomerase/thioredoxin</fullName>
    </submittedName>
</protein>